<feature type="active site" description="Charge relay system" evidence="1">
    <location>
        <position position="276"/>
    </location>
</feature>
<feature type="active site" description="Charge relay system" evidence="1">
    <location>
        <position position="304"/>
    </location>
</feature>
<dbReference type="PANTHER" id="PTHR40111:SF1">
    <property type="entry name" value="CEPHALOSPORIN-C DEACETYLASE"/>
    <property type="match status" value="1"/>
</dbReference>
<evidence type="ECO:0000313" key="5">
    <source>
        <dbReference type="Proteomes" id="UP000292781"/>
    </source>
</evidence>
<dbReference type="Gene3D" id="3.40.50.1820">
    <property type="entry name" value="alpha/beta hydrolase"/>
    <property type="match status" value="1"/>
</dbReference>
<feature type="domain" description="Acetyl xylan esterase" evidence="3">
    <location>
        <begin position="38"/>
        <end position="309"/>
    </location>
</feature>
<dbReference type="Pfam" id="PF05448">
    <property type="entry name" value="AXE1"/>
    <property type="match status" value="1"/>
</dbReference>
<feature type="active site" description="Nucleophile" evidence="1">
    <location>
        <position position="194"/>
    </location>
</feature>
<dbReference type="SUPFAM" id="SSF53474">
    <property type="entry name" value="alpha/beta-Hydrolases"/>
    <property type="match status" value="1"/>
</dbReference>
<reference evidence="4 5" key="1">
    <citation type="submission" date="2019-02" db="EMBL/GenBank/DDBJ databases">
        <title>Siculibacillus lacustris gen. nov., sp. nov., a new rosette-forming bacterium isolated from a freshwater crater lake (Lake St. Ana, Romania).</title>
        <authorList>
            <person name="Felfoldi T."/>
            <person name="Marton Z."/>
            <person name="Szabo A."/>
            <person name="Mentes A."/>
            <person name="Boka K."/>
            <person name="Marialigeti K."/>
            <person name="Mathe I."/>
            <person name="Koncz M."/>
            <person name="Schumann P."/>
            <person name="Toth E."/>
        </authorList>
    </citation>
    <scope>NUCLEOTIDE SEQUENCE [LARGE SCALE GENOMIC DNA]</scope>
    <source>
        <strain evidence="4 5">SA-279</strain>
    </source>
</reference>
<protein>
    <recommendedName>
        <fullName evidence="3">Acetyl xylan esterase domain-containing protein</fullName>
    </recommendedName>
</protein>
<evidence type="ECO:0000256" key="1">
    <source>
        <dbReference type="PIRSR" id="PIRSR639069-1"/>
    </source>
</evidence>
<proteinExistence type="predicted"/>
<dbReference type="AlphaFoldDB" id="A0A4Q9VHS9"/>
<gene>
    <name evidence="4" type="ORF">EYW49_17530</name>
</gene>
<keyword evidence="5" id="KW-1185">Reference proteome</keyword>
<name>A0A4Q9VHS9_9HYPH</name>
<evidence type="ECO:0000256" key="2">
    <source>
        <dbReference type="PIRSR" id="PIRSR639069-2"/>
    </source>
</evidence>
<evidence type="ECO:0000259" key="3">
    <source>
        <dbReference type="Pfam" id="PF05448"/>
    </source>
</evidence>
<dbReference type="PANTHER" id="PTHR40111">
    <property type="entry name" value="CEPHALOSPORIN-C DEACETYLASE"/>
    <property type="match status" value="1"/>
</dbReference>
<dbReference type="Proteomes" id="UP000292781">
    <property type="component" value="Unassembled WGS sequence"/>
</dbReference>
<dbReference type="GO" id="GO:0005976">
    <property type="term" value="P:polysaccharide metabolic process"/>
    <property type="evidence" value="ECO:0007669"/>
    <property type="project" value="TreeGrafter"/>
</dbReference>
<sequence>MTRSATAGPALGFRHGHPFDPSYGLTLAELLRIEPPAPPAGFAEFWRARHAAARAVDPAPRLNEVALDHPTRRVFDLRYASTGGVAIGGWLTLPRRAPPIRGLVVGHGYGGRDGPDLACPGGDEAAVIFPCVRGLSRSARPDLSSDPGVHVVHGIADRATYVIGGCVDDLWLAVSALLVLHPELAGRIGYSGLSLGGGLGALALPWDDRIARAELLLPTFGHQALRLTLPSTGSVAGLQAHEARVGGSMATLQWYDAAMAAGFVDRPLLIGCALFDPAVAPPGQFAVHNAAAGPKDLVIFDAGHFDYPGAAAQETARIARSTEFFAAL</sequence>
<evidence type="ECO:0000313" key="4">
    <source>
        <dbReference type="EMBL" id="TBW34722.1"/>
    </source>
</evidence>
<dbReference type="OrthoDB" id="9770528at2"/>
<dbReference type="RefSeq" id="WP_131310927.1">
    <property type="nucleotide sequence ID" value="NZ_SJFN01000031.1"/>
</dbReference>
<accession>A0A4Q9VHS9</accession>
<dbReference type="GO" id="GO:0052689">
    <property type="term" value="F:carboxylic ester hydrolase activity"/>
    <property type="evidence" value="ECO:0007669"/>
    <property type="project" value="TreeGrafter"/>
</dbReference>
<dbReference type="InterPro" id="IPR008391">
    <property type="entry name" value="AXE1_dom"/>
</dbReference>
<dbReference type="InterPro" id="IPR029058">
    <property type="entry name" value="AB_hydrolase_fold"/>
</dbReference>
<dbReference type="InterPro" id="IPR039069">
    <property type="entry name" value="CE7"/>
</dbReference>
<dbReference type="EMBL" id="SJFN01000031">
    <property type="protein sequence ID" value="TBW34722.1"/>
    <property type="molecule type" value="Genomic_DNA"/>
</dbReference>
<organism evidence="4 5">
    <name type="scientific">Siculibacillus lacustris</name>
    <dbReference type="NCBI Taxonomy" id="1549641"/>
    <lineage>
        <taxon>Bacteria</taxon>
        <taxon>Pseudomonadati</taxon>
        <taxon>Pseudomonadota</taxon>
        <taxon>Alphaproteobacteria</taxon>
        <taxon>Hyphomicrobiales</taxon>
        <taxon>Ancalomicrobiaceae</taxon>
        <taxon>Siculibacillus</taxon>
    </lineage>
</organism>
<feature type="binding site" evidence="2">
    <location>
        <position position="109"/>
    </location>
    <ligand>
        <name>substrate</name>
    </ligand>
</feature>
<comment type="caution">
    <text evidence="4">The sequence shown here is derived from an EMBL/GenBank/DDBJ whole genome shotgun (WGS) entry which is preliminary data.</text>
</comment>